<gene>
    <name evidence="8" type="ORF">GCM10010121_069210</name>
</gene>
<evidence type="ECO:0000313" key="8">
    <source>
        <dbReference type="EMBL" id="GGJ48226.1"/>
    </source>
</evidence>
<dbReference type="RefSeq" id="WP_189315306.1">
    <property type="nucleotide sequence ID" value="NZ_BMQA01000035.1"/>
</dbReference>
<evidence type="ECO:0000256" key="1">
    <source>
        <dbReference type="ARBA" id="ARBA00003943"/>
    </source>
</evidence>
<accession>A0A917L6L1</accession>
<evidence type="ECO:0000256" key="6">
    <source>
        <dbReference type="ARBA" id="ARBA00048202"/>
    </source>
</evidence>
<evidence type="ECO:0000256" key="3">
    <source>
        <dbReference type="ARBA" id="ARBA00022857"/>
    </source>
</evidence>
<dbReference type="GO" id="GO:0008750">
    <property type="term" value="F:proton-translocating NAD(P)+ transhydrogenase activity"/>
    <property type="evidence" value="ECO:0007669"/>
    <property type="project" value="UniProtKB-EC"/>
</dbReference>
<dbReference type="Gene3D" id="3.40.50.720">
    <property type="entry name" value="NAD(P)-binding Rossmann-like Domain"/>
    <property type="match status" value="1"/>
</dbReference>
<dbReference type="SUPFAM" id="SSF52283">
    <property type="entry name" value="Formate/glycerate dehydrogenase catalytic domain-like"/>
    <property type="match status" value="1"/>
</dbReference>
<evidence type="ECO:0000256" key="2">
    <source>
        <dbReference type="ARBA" id="ARBA00012943"/>
    </source>
</evidence>
<dbReference type="AlphaFoldDB" id="A0A917L6L1"/>
<comment type="caution">
    <text evidence="8">The sequence shown here is derived from an EMBL/GenBank/DDBJ whole genome shotgun (WGS) entry which is preliminary data.</text>
</comment>
<evidence type="ECO:0000259" key="7">
    <source>
        <dbReference type="SMART" id="SM01003"/>
    </source>
</evidence>
<keyword evidence="5" id="KW-0520">NAD</keyword>
<dbReference type="PANTHER" id="PTHR10160">
    <property type="entry name" value="NAD(P) TRANSHYDROGENASE"/>
    <property type="match status" value="1"/>
</dbReference>
<sequence>MLIGVTKETLPGETRVAATPTTVKQLIKLGYDVVVESGAGQLSTFADEAYAAAGARIGTADNAWGADVVFRVNGPTVPEVQNVRDGSTLVSLLAPARNEELVEVLAARPITALAMDAVPRISRAQSLDVLSPAPPSLRAQSRALPCLHQHRLHPHLLPQDGQMR</sequence>
<comment type="catalytic activity">
    <reaction evidence="6">
        <text>NAD(+) + NADPH + H(+)(in) = NADH + NADP(+) + H(+)(out)</text>
        <dbReference type="Rhea" id="RHEA:47992"/>
        <dbReference type="ChEBI" id="CHEBI:15378"/>
        <dbReference type="ChEBI" id="CHEBI:57540"/>
        <dbReference type="ChEBI" id="CHEBI:57783"/>
        <dbReference type="ChEBI" id="CHEBI:57945"/>
        <dbReference type="ChEBI" id="CHEBI:58349"/>
        <dbReference type="EC" id="7.1.1.1"/>
    </reaction>
</comment>
<evidence type="ECO:0000256" key="5">
    <source>
        <dbReference type="ARBA" id="ARBA00023027"/>
    </source>
</evidence>
<feature type="domain" description="Alanine dehydrogenase/pyridine nucleotide transhydrogenase N-terminal" evidence="7">
    <location>
        <begin position="4"/>
        <end position="133"/>
    </location>
</feature>
<name>A0A917L6L1_9ACTN</name>
<reference evidence="8" key="1">
    <citation type="journal article" date="2014" name="Int. J. Syst. Evol. Microbiol.">
        <title>Complete genome sequence of Corynebacterium casei LMG S-19264T (=DSM 44701T), isolated from a smear-ripened cheese.</title>
        <authorList>
            <consortium name="US DOE Joint Genome Institute (JGI-PGF)"/>
            <person name="Walter F."/>
            <person name="Albersmeier A."/>
            <person name="Kalinowski J."/>
            <person name="Ruckert C."/>
        </authorList>
    </citation>
    <scope>NUCLEOTIDE SEQUENCE</scope>
    <source>
        <strain evidence="8">JCM 3086</strain>
    </source>
</reference>
<evidence type="ECO:0000313" key="9">
    <source>
        <dbReference type="Proteomes" id="UP000657574"/>
    </source>
</evidence>
<keyword evidence="3" id="KW-0521">NADP</keyword>
<protein>
    <recommendedName>
        <fullName evidence="2">proton-translocating NAD(P)(+) transhydrogenase</fullName>
        <ecNumber evidence="2">7.1.1.1</ecNumber>
    </recommendedName>
</protein>
<proteinExistence type="predicted"/>
<dbReference type="Pfam" id="PF05222">
    <property type="entry name" value="AlaDh_PNT_N"/>
    <property type="match status" value="1"/>
</dbReference>
<keyword evidence="4" id="KW-1278">Translocase</keyword>
<dbReference type="InterPro" id="IPR007886">
    <property type="entry name" value="AlaDH/PNT_N"/>
</dbReference>
<organism evidence="8 9">
    <name type="scientific">Streptomyces brasiliensis</name>
    <dbReference type="NCBI Taxonomy" id="1954"/>
    <lineage>
        <taxon>Bacteria</taxon>
        <taxon>Bacillati</taxon>
        <taxon>Actinomycetota</taxon>
        <taxon>Actinomycetes</taxon>
        <taxon>Kitasatosporales</taxon>
        <taxon>Streptomycetaceae</taxon>
        <taxon>Streptomyces</taxon>
    </lineage>
</organism>
<dbReference type="GO" id="GO:0006740">
    <property type="term" value="P:NADPH regeneration"/>
    <property type="evidence" value="ECO:0007669"/>
    <property type="project" value="TreeGrafter"/>
</dbReference>
<comment type="function">
    <text evidence="1">The transhydrogenation between NADH and NADP is coupled to respiration and ATP hydrolysis and functions as a proton pump across the membrane.</text>
</comment>
<dbReference type="SMART" id="SM01003">
    <property type="entry name" value="AlaDh_PNT_N"/>
    <property type="match status" value="1"/>
</dbReference>
<reference evidence="8" key="2">
    <citation type="submission" date="2020-09" db="EMBL/GenBank/DDBJ databases">
        <authorList>
            <person name="Sun Q."/>
            <person name="Ohkuma M."/>
        </authorList>
    </citation>
    <scope>NUCLEOTIDE SEQUENCE</scope>
    <source>
        <strain evidence="8">JCM 3086</strain>
    </source>
</reference>
<dbReference type="EMBL" id="BMQA01000035">
    <property type="protein sequence ID" value="GGJ48226.1"/>
    <property type="molecule type" value="Genomic_DNA"/>
</dbReference>
<dbReference type="GO" id="GO:0050661">
    <property type="term" value="F:NADP binding"/>
    <property type="evidence" value="ECO:0007669"/>
    <property type="project" value="TreeGrafter"/>
</dbReference>
<dbReference type="EC" id="7.1.1.1" evidence="2"/>
<evidence type="ECO:0000256" key="4">
    <source>
        <dbReference type="ARBA" id="ARBA00022967"/>
    </source>
</evidence>
<dbReference type="PANTHER" id="PTHR10160:SF19">
    <property type="entry name" value="PROTON-TRANSLOCATING NAD(P)(+) TRANSHYDROGENASE"/>
    <property type="match status" value="1"/>
</dbReference>
<dbReference type="GO" id="GO:0005886">
    <property type="term" value="C:plasma membrane"/>
    <property type="evidence" value="ECO:0007669"/>
    <property type="project" value="TreeGrafter"/>
</dbReference>
<keyword evidence="9" id="KW-1185">Reference proteome</keyword>
<dbReference type="Proteomes" id="UP000657574">
    <property type="component" value="Unassembled WGS sequence"/>
</dbReference>